<dbReference type="PROSITE" id="PS01125">
    <property type="entry name" value="ROK"/>
    <property type="match status" value="1"/>
</dbReference>
<dbReference type="Proteomes" id="UP000654947">
    <property type="component" value="Unassembled WGS sequence"/>
</dbReference>
<comment type="caution">
    <text evidence="2">The sequence shown here is derived from an EMBL/GenBank/DDBJ whole genome shotgun (WGS) entry which is preliminary data.</text>
</comment>
<dbReference type="Pfam" id="PF00480">
    <property type="entry name" value="ROK"/>
    <property type="match status" value="1"/>
</dbReference>
<dbReference type="Gene3D" id="1.10.10.10">
    <property type="entry name" value="Winged helix-like DNA-binding domain superfamily/Winged helix DNA-binding domain"/>
    <property type="match status" value="1"/>
</dbReference>
<dbReference type="InterPro" id="IPR011991">
    <property type="entry name" value="ArsR-like_HTH"/>
</dbReference>
<dbReference type="Gene3D" id="3.30.420.40">
    <property type="match status" value="2"/>
</dbReference>
<dbReference type="InterPro" id="IPR043129">
    <property type="entry name" value="ATPase_NBD"/>
</dbReference>
<reference evidence="2 3" key="1">
    <citation type="journal article" date="2014" name="Int. J. Syst. Evol. Microbiol.">
        <title>Complete genome sequence of Corynebacterium casei LMG S-19264T (=DSM 44701T), isolated from a smear-ripened cheese.</title>
        <authorList>
            <consortium name="US DOE Joint Genome Institute (JGI-PGF)"/>
            <person name="Walter F."/>
            <person name="Albersmeier A."/>
            <person name="Kalinowski J."/>
            <person name="Ruckert C."/>
        </authorList>
    </citation>
    <scope>NUCLEOTIDE SEQUENCE [LARGE SCALE GENOMIC DNA]</scope>
    <source>
        <strain evidence="2 3">KCTC 19473</strain>
    </source>
</reference>
<evidence type="ECO:0000313" key="3">
    <source>
        <dbReference type="Proteomes" id="UP000654947"/>
    </source>
</evidence>
<name>A0A919CH47_9ACTN</name>
<dbReference type="CDD" id="cd00090">
    <property type="entry name" value="HTH_ARSR"/>
    <property type="match status" value="1"/>
</dbReference>
<keyword evidence="2" id="KW-0808">Transferase</keyword>
<gene>
    <name evidence="2" type="ORF">GCM10007147_21920</name>
</gene>
<dbReference type="EMBL" id="BMXL01000009">
    <property type="protein sequence ID" value="GHD25066.1"/>
    <property type="molecule type" value="Genomic_DNA"/>
</dbReference>
<dbReference type="AlphaFoldDB" id="A0A919CH47"/>
<dbReference type="InterPro" id="IPR036388">
    <property type="entry name" value="WH-like_DNA-bd_sf"/>
</dbReference>
<dbReference type="InterPro" id="IPR000600">
    <property type="entry name" value="ROK"/>
</dbReference>
<proteinExistence type="inferred from homology"/>
<dbReference type="SUPFAM" id="SSF46785">
    <property type="entry name" value="Winged helix' DNA-binding domain"/>
    <property type="match status" value="1"/>
</dbReference>
<dbReference type="InterPro" id="IPR036390">
    <property type="entry name" value="WH_DNA-bd_sf"/>
</dbReference>
<evidence type="ECO:0000256" key="1">
    <source>
        <dbReference type="ARBA" id="ARBA00006479"/>
    </source>
</evidence>
<protein>
    <submittedName>
        <fullName evidence="2">Sugar kinase</fullName>
    </submittedName>
</protein>
<comment type="similarity">
    <text evidence="1">Belongs to the ROK (NagC/XylR) family.</text>
</comment>
<keyword evidence="2" id="KW-0418">Kinase</keyword>
<dbReference type="PANTHER" id="PTHR18964">
    <property type="entry name" value="ROK (REPRESSOR, ORF, KINASE) FAMILY"/>
    <property type="match status" value="1"/>
</dbReference>
<dbReference type="InterPro" id="IPR049874">
    <property type="entry name" value="ROK_cs"/>
</dbReference>
<keyword evidence="3" id="KW-1185">Reference proteome</keyword>
<evidence type="ECO:0000313" key="2">
    <source>
        <dbReference type="EMBL" id="GHD25066.1"/>
    </source>
</evidence>
<dbReference type="SUPFAM" id="SSF53067">
    <property type="entry name" value="Actin-like ATPase domain"/>
    <property type="match status" value="1"/>
</dbReference>
<dbReference type="PANTHER" id="PTHR18964:SF173">
    <property type="entry name" value="GLUCOKINASE"/>
    <property type="match status" value="1"/>
</dbReference>
<dbReference type="GO" id="GO:0016301">
    <property type="term" value="F:kinase activity"/>
    <property type="evidence" value="ECO:0007669"/>
    <property type="project" value="UniProtKB-KW"/>
</dbReference>
<sequence>MIQCGMPRTPGRLSSTATSGHILELIRTGTATNRSEIARTTGLSRPSVALRVAELVDGGLVVERNGAPSSGGRPPTLLEFDASSGLILTSALGMARSQAAVCDLDGEVLVRTPGSPDMESGPDRTLPWLLETWNEQLASLGRGAGDVRGVGIGLPGTVEYHTGRAADRPFLGTWAGVALEPLIAEHFPVPVTVDNDVNVMAVGELLHGGHGRPADMVFVKVSTGVGAGLVSGGRLLRGSLGAAGEIGHIPVREGGGLPCRCGNTDCLEAVAGGRALLNEAAARGKEVDGLKELVSLALDGDPVAVTLVRGAGRRLGEALAGAVNLLNPDTIVLGGDLSEAYDHLVAGVREVVFQQCTALATRQLRVLASSLWDEAGVRGCASMVAEEILSPEAVNIFLAGAPSQDT</sequence>
<accession>A0A919CH47</accession>
<organism evidence="2 3">
    <name type="scientific">Nocardiopsis kunsanensis</name>
    <dbReference type="NCBI Taxonomy" id="141693"/>
    <lineage>
        <taxon>Bacteria</taxon>
        <taxon>Bacillati</taxon>
        <taxon>Actinomycetota</taxon>
        <taxon>Actinomycetes</taxon>
        <taxon>Streptosporangiales</taxon>
        <taxon>Nocardiopsidaceae</taxon>
        <taxon>Nocardiopsis</taxon>
    </lineage>
</organism>